<organism evidence="2 3">
    <name type="scientific">Pseudoxanthomonas daejeonensis</name>
    <dbReference type="NCBI Taxonomy" id="266062"/>
    <lineage>
        <taxon>Bacteria</taxon>
        <taxon>Pseudomonadati</taxon>
        <taxon>Pseudomonadota</taxon>
        <taxon>Gammaproteobacteria</taxon>
        <taxon>Lysobacterales</taxon>
        <taxon>Lysobacteraceae</taxon>
        <taxon>Pseudoxanthomonas</taxon>
    </lineage>
</organism>
<dbReference type="RefSeq" id="WP_162409932.1">
    <property type="nucleotide sequence ID" value="NZ_PDWN01000006.1"/>
</dbReference>
<evidence type="ECO:0000256" key="1">
    <source>
        <dbReference type="SAM" id="SignalP"/>
    </source>
</evidence>
<accession>A0ABQ6Z8K9</accession>
<proteinExistence type="predicted"/>
<feature type="chain" id="PRO_5047208185" evidence="1">
    <location>
        <begin position="21"/>
        <end position="312"/>
    </location>
</feature>
<feature type="signal peptide" evidence="1">
    <location>
        <begin position="1"/>
        <end position="20"/>
    </location>
</feature>
<name>A0ABQ6Z8K9_9GAMM</name>
<evidence type="ECO:0000313" key="2">
    <source>
        <dbReference type="EMBL" id="KAF1695027.1"/>
    </source>
</evidence>
<sequence length="312" mass="33614">MPVRPILALLGALLCAPAAADEVLAPVERPARIRLFGQNGVSLTMYTNARCEKEYDEEISASGSLSHGFKTLFGKKQENSTIGIPETEATRNLAMRDKLMANPYYLEFPLVPGQPVLLQAQVASASGWRCARDVRAAFVPEPGADYEGEMIRDFDNGICAVSIRRVATDGPPGPIALSSVPRTCDAGAVEAEPLMVMLFEPEIVRYRLAEAGAGIDELYDADDKDSIEDFEEVMAEAPLPAGMALCIVTADAARASPLARRLPALLDARGAQVKLIEASADALQAQWQLTGEQPLTFPLVEYYCRSAAGSRQ</sequence>
<keyword evidence="3" id="KW-1185">Reference proteome</keyword>
<comment type="caution">
    <text evidence="2">The sequence shown here is derived from an EMBL/GenBank/DDBJ whole genome shotgun (WGS) entry which is preliminary data.</text>
</comment>
<reference evidence="2 3" key="1">
    <citation type="submission" date="2017-10" db="EMBL/GenBank/DDBJ databases">
        <title>Whole genome sequencing of members of genus Pseudoxanthomonas.</title>
        <authorList>
            <person name="Kumar S."/>
            <person name="Bansal K."/>
            <person name="Kaur A."/>
            <person name="Patil P."/>
            <person name="Sharma S."/>
            <person name="Patil P.B."/>
        </authorList>
    </citation>
    <scope>NUCLEOTIDE SEQUENCE [LARGE SCALE GENOMIC DNA]</scope>
    <source>
        <strain evidence="2 3">DSM 17801</strain>
    </source>
</reference>
<dbReference type="EMBL" id="PDWN01000006">
    <property type="protein sequence ID" value="KAF1695027.1"/>
    <property type="molecule type" value="Genomic_DNA"/>
</dbReference>
<dbReference type="Proteomes" id="UP000788419">
    <property type="component" value="Unassembled WGS sequence"/>
</dbReference>
<evidence type="ECO:0000313" key="3">
    <source>
        <dbReference type="Proteomes" id="UP000788419"/>
    </source>
</evidence>
<gene>
    <name evidence="2" type="ORF">CSC65_07355</name>
</gene>
<keyword evidence="1" id="KW-0732">Signal</keyword>
<protein>
    <submittedName>
        <fullName evidence="2">Uncharacterized protein</fullName>
    </submittedName>
</protein>